<accession>A0A7V3ZZ56</accession>
<dbReference type="AlphaFoldDB" id="A0A7V3ZZ56"/>
<organism evidence="1">
    <name type="scientific">candidate division WOR-3 bacterium</name>
    <dbReference type="NCBI Taxonomy" id="2052148"/>
    <lineage>
        <taxon>Bacteria</taxon>
        <taxon>Bacteria division WOR-3</taxon>
    </lineage>
</organism>
<evidence type="ECO:0008006" key="2">
    <source>
        <dbReference type="Google" id="ProtNLM"/>
    </source>
</evidence>
<gene>
    <name evidence="1" type="ORF">ENU66_08035</name>
</gene>
<evidence type="ECO:0000313" key="1">
    <source>
        <dbReference type="EMBL" id="HGL18259.1"/>
    </source>
</evidence>
<dbReference type="EMBL" id="DTDJ01000048">
    <property type="protein sequence ID" value="HGL18259.1"/>
    <property type="molecule type" value="Genomic_DNA"/>
</dbReference>
<protein>
    <recommendedName>
        <fullName evidence="2">DUF429 domain-containing protein</fullName>
    </recommendedName>
</protein>
<comment type="caution">
    <text evidence="1">The sequence shown here is derived from an EMBL/GenBank/DDBJ whole genome shotgun (WGS) entry which is preliminary data.</text>
</comment>
<proteinExistence type="predicted"/>
<reference evidence="1" key="1">
    <citation type="journal article" date="2020" name="mSystems">
        <title>Genome- and Community-Level Interaction Insights into Carbon Utilization and Element Cycling Functions of Hydrothermarchaeota in Hydrothermal Sediment.</title>
        <authorList>
            <person name="Zhou Z."/>
            <person name="Liu Y."/>
            <person name="Xu W."/>
            <person name="Pan J."/>
            <person name="Luo Z.H."/>
            <person name="Li M."/>
        </authorList>
    </citation>
    <scope>NUCLEOTIDE SEQUENCE [LARGE SCALE GENOMIC DNA]</scope>
    <source>
        <strain evidence="1">SpSt-69</strain>
    </source>
</reference>
<sequence>MSINRVIIGLDPAWKKGKKSYGVLVREDLVVENSFSFKELSELEEAIQKIPTPIKLIFVDAPLHLEKGEKVRACDREFLKRGLPILPFNEKIMEKLYSPFFGIELRKFLEEKGFKYCGSFNENSFYEVYAFGNAMLAFGIKSKSDFLKKWKKLLTDFGFMGLRKIKSPHHIDALLSTLPFFVTKWDFDVFSLFQERGYCLFVPG</sequence>
<name>A0A7V3ZZ56_UNCW3</name>